<evidence type="ECO:0000259" key="2">
    <source>
        <dbReference type="Pfam" id="PF00078"/>
    </source>
</evidence>
<dbReference type="Gene3D" id="3.30.420.10">
    <property type="entry name" value="Ribonuclease H-like superfamily/Ribonuclease H"/>
    <property type="match status" value="1"/>
</dbReference>
<dbReference type="InterPro" id="IPR036691">
    <property type="entry name" value="Endo/exonu/phosph_ase_sf"/>
</dbReference>
<dbReference type="InterPro" id="IPR044730">
    <property type="entry name" value="RNase_H-like_dom_plant"/>
</dbReference>
<dbReference type="InterPro" id="IPR026960">
    <property type="entry name" value="RVT-Znf"/>
</dbReference>
<keyword evidence="7" id="KW-1185">Reference proteome</keyword>
<feature type="domain" description="Reverse transcriptase" evidence="2">
    <location>
        <begin position="727"/>
        <end position="829"/>
    </location>
</feature>
<dbReference type="Pfam" id="PF14392">
    <property type="entry name" value="zf-CCHC_4"/>
    <property type="match status" value="1"/>
</dbReference>
<dbReference type="CDD" id="cd01650">
    <property type="entry name" value="RT_nLTR_like"/>
    <property type="match status" value="1"/>
</dbReference>
<reference evidence="6" key="2">
    <citation type="submission" date="2021-03" db="UniProtKB">
        <authorList>
            <consortium name="EnsemblPlants"/>
        </authorList>
    </citation>
    <scope>IDENTIFICATION</scope>
</reference>
<dbReference type="InterPro" id="IPR000477">
    <property type="entry name" value="RT_dom"/>
</dbReference>
<dbReference type="Pfam" id="PF13456">
    <property type="entry name" value="RVT_3"/>
    <property type="match status" value="1"/>
</dbReference>
<dbReference type="Pfam" id="PF13966">
    <property type="entry name" value="zf-RVT"/>
    <property type="match status" value="1"/>
</dbReference>
<evidence type="ECO:0000313" key="7">
    <source>
        <dbReference type="Proteomes" id="UP000596661"/>
    </source>
</evidence>
<dbReference type="InterPro" id="IPR036397">
    <property type="entry name" value="RNaseH_sf"/>
</dbReference>
<accession>A0A803PJF5</accession>
<dbReference type="InterPro" id="IPR002156">
    <property type="entry name" value="RNaseH_domain"/>
</dbReference>
<dbReference type="InterPro" id="IPR052343">
    <property type="entry name" value="Retrotransposon-Effector_Assoc"/>
</dbReference>
<dbReference type="Gene3D" id="3.60.10.10">
    <property type="entry name" value="Endonuclease/exonuclease/phosphatase"/>
    <property type="match status" value="1"/>
</dbReference>
<reference evidence="6" key="1">
    <citation type="submission" date="2018-11" db="EMBL/GenBank/DDBJ databases">
        <authorList>
            <person name="Grassa J C."/>
        </authorList>
    </citation>
    <scope>NUCLEOTIDE SEQUENCE [LARGE SCALE GENOMIC DNA]</scope>
</reference>
<dbReference type="CDD" id="cd06222">
    <property type="entry name" value="RNase_H_like"/>
    <property type="match status" value="1"/>
</dbReference>
<feature type="region of interest" description="Disordered" evidence="1">
    <location>
        <begin position="355"/>
        <end position="381"/>
    </location>
</feature>
<protein>
    <recommendedName>
        <fullName evidence="8">Reverse transcriptase</fullName>
    </recommendedName>
</protein>
<proteinExistence type="predicted"/>
<dbReference type="GO" id="GO:0004523">
    <property type="term" value="F:RNA-DNA hybrid ribonuclease activity"/>
    <property type="evidence" value="ECO:0007669"/>
    <property type="project" value="InterPro"/>
</dbReference>
<evidence type="ECO:0000313" key="6">
    <source>
        <dbReference type="EnsemblPlants" id="cds.evm.model.04.96"/>
    </source>
</evidence>
<evidence type="ECO:0000259" key="3">
    <source>
        <dbReference type="Pfam" id="PF13456"/>
    </source>
</evidence>
<evidence type="ECO:0008006" key="8">
    <source>
        <dbReference type="Google" id="ProtNLM"/>
    </source>
</evidence>
<dbReference type="EnsemblPlants" id="evm.model.04.96">
    <property type="protein sequence ID" value="cds.evm.model.04.96"/>
    <property type="gene ID" value="evm.TU.04.96"/>
</dbReference>
<evidence type="ECO:0000259" key="4">
    <source>
        <dbReference type="Pfam" id="PF13966"/>
    </source>
</evidence>
<dbReference type="AlphaFoldDB" id="A0A803PJF5"/>
<dbReference type="Proteomes" id="UP000596661">
    <property type="component" value="Chromosome 4"/>
</dbReference>
<evidence type="ECO:0000256" key="1">
    <source>
        <dbReference type="SAM" id="MobiDB-lite"/>
    </source>
</evidence>
<dbReference type="PANTHER" id="PTHR46890:SF48">
    <property type="entry name" value="RNA-DIRECTED DNA POLYMERASE"/>
    <property type="match status" value="1"/>
</dbReference>
<evidence type="ECO:0000259" key="5">
    <source>
        <dbReference type="Pfam" id="PF14392"/>
    </source>
</evidence>
<dbReference type="InterPro" id="IPR025836">
    <property type="entry name" value="Zn_knuckle_CX2CX4HX4C"/>
</dbReference>
<dbReference type="GO" id="GO:0003676">
    <property type="term" value="F:nucleic acid binding"/>
    <property type="evidence" value="ECO:0007669"/>
    <property type="project" value="InterPro"/>
</dbReference>
<dbReference type="Gramene" id="evm.model.04.96">
    <property type="protein sequence ID" value="cds.evm.model.04.96"/>
    <property type="gene ID" value="evm.TU.04.96"/>
</dbReference>
<dbReference type="Pfam" id="PF00078">
    <property type="entry name" value="RVT_1"/>
    <property type="match status" value="1"/>
</dbReference>
<dbReference type="SUPFAM" id="SSF56219">
    <property type="entry name" value="DNase I-like"/>
    <property type="match status" value="1"/>
</dbReference>
<feature type="domain" description="Zinc knuckle CX2CX4HX4C" evidence="5">
    <location>
        <begin position="144"/>
        <end position="176"/>
    </location>
</feature>
<sequence length="1188" mass="134672">MALDNGKDVVDSTKVIHVESVDETMNNVLTRDSAMEMELLELFEDITLEEVVANRACVGKVIGCVLGFFFENEDDCAFVLDKRPWLVNGVLLNLKPWPVEREVGSFVMADDQSKTELVRRGYIRAWIDVWVAHPFPAGFFLTADGKSESWVQFKYEKIPHLCFNCGRLANWDKICHSPMAMLTPKTGKAVQMYGEPEATRKVKELVSAVERTSAPEVVSCHSPRTLHDCTDSYDGVEVRNDRENVRNRTVGRCKVDDVAVQTPPRGELEARVLLDIGPNFLNLPQPDFALAQQSLICNSLDLSEMINHLLGNNRKRKAHCWLQPFPASPHFELPDCPVKEKSSDQDEIGAFCMGSTEKGEGSIGNSRGKKPKGKEKKSVVRKFSGVKTRSGRKKIIALDDLEFPGGFVLLGVWVFNATLLKPLNMDSKLKLIWEMVADCDSPWVVIGDLNVISNGSEKAGGRRYNRNEGELLNNFLFETGGVDLGCDGGCFTWQNSRVACNRVRKRLDRAIADANWCMDFSRARVSSFPILGSDHAPIVLNVWGDHAKLKYPFRFLEVWTTKARIAEEVIESRLVVKQAGPIQNEPINDYNIMKEAEIQLEILSTEENMNRIWKQKSREGWLRFGDDNTKFFHKSTLIRRRRNFMGCVNDDTGEWVRDRTDIGKMDNDEIGRVPSAEEVRDTVFKMHPLKAPGPDGYPGILDKEVNRTFICLIPKGPNATKFELFWPISLCNFGYKIISRIITDRLKGVIDPLVSPFQFAFLPGRSIAECSIVAQEVLHTIKHKKGKGGLMAIKTDMSKAYDRLEWSFLLRVLRANGFSSLVCNLIMQCVTTINFSILLNSAPLLPSILSADSARVTPCHHIFLSYAVRPWIPSRKEEEIKLNFKFKKNQPLLQVKDLFVEGTRMWNEQLIRECFNGGISNDILIIKPLTGGTDIVFWNAAKSGKFSVKSAYWASQQYCFNTPNKLWEKWWKLRLHPRLKFLGWKILSDILPTSARLGLREVEHRNCVFCNLEAESSLHLFCHCSVTRACMCDTLWKWRNDMIFKNDGCDVERVFRDWVAVVCCYDELSSNPWIVVDFSMVSGVLEGELLGIQVALKEATERRVRKIKIESDSKVAVLAFESGSLPYGWGTYPLFSLCLDLRKSFKDVVISFIPQLENGLADSLARWARESRVKTSGLLRDVAPSCGY</sequence>
<dbReference type="PANTHER" id="PTHR46890">
    <property type="entry name" value="NON-LTR RETROLELEMENT REVERSE TRANSCRIPTASE-LIKE PROTEIN-RELATED"/>
    <property type="match status" value="1"/>
</dbReference>
<organism evidence="6 7">
    <name type="scientific">Cannabis sativa</name>
    <name type="common">Hemp</name>
    <name type="synonym">Marijuana</name>
    <dbReference type="NCBI Taxonomy" id="3483"/>
    <lineage>
        <taxon>Eukaryota</taxon>
        <taxon>Viridiplantae</taxon>
        <taxon>Streptophyta</taxon>
        <taxon>Embryophyta</taxon>
        <taxon>Tracheophyta</taxon>
        <taxon>Spermatophyta</taxon>
        <taxon>Magnoliopsida</taxon>
        <taxon>eudicotyledons</taxon>
        <taxon>Gunneridae</taxon>
        <taxon>Pentapetalae</taxon>
        <taxon>rosids</taxon>
        <taxon>fabids</taxon>
        <taxon>Rosales</taxon>
        <taxon>Cannabaceae</taxon>
        <taxon>Cannabis</taxon>
    </lineage>
</organism>
<name>A0A803PJF5_CANSA</name>
<dbReference type="EMBL" id="UZAU01000358">
    <property type="status" value="NOT_ANNOTATED_CDS"/>
    <property type="molecule type" value="Genomic_DNA"/>
</dbReference>
<feature type="domain" description="RNase H type-1" evidence="3">
    <location>
        <begin position="1082"/>
        <end position="1168"/>
    </location>
</feature>
<feature type="domain" description="Reverse transcriptase zinc-binding" evidence="4">
    <location>
        <begin position="946"/>
        <end position="1029"/>
    </location>
</feature>